<comment type="similarity">
    <text evidence="3">Belongs to the bacterial glucokinase family.</text>
</comment>
<evidence type="ECO:0000313" key="5">
    <source>
        <dbReference type="Proteomes" id="UP000027284"/>
    </source>
</evidence>
<protein>
    <recommendedName>
        <fullName evidence="6">Glucokinase</fullName>
    </recommendedName>
</protein>
<evidence type="ECO:0008006" key="6">
    <source>
        <dbReference type="Google" id="ProtNLM"/>
    </source>
</evidence>
<dbReference type="InterPro" id="IPR043129">
    <property type="entry name" value="ATPase_NBD"/>
</dbReference>
<evidence type="ECO:0000256" key="3">
    <source>
        <dbReference type="RuleBase" id="RU004046"/>
    </source>
</evidence>
<dbReference type="EMBL" id="JMFG01000035">
    <property type="protein sequence ID" value="KDA53057.1"/>
    <property type="molecule type" value="Genomic_DNA"/>
</dbReference>
<dbReference type="OrthoDB" id="257751at2"/>
<dbReference type="PANTHER" id="PTHR47690:SF1">
    <property type="entry name" value="GLUCOKINASE"/>
    <property type="match status" value="1"/>
</dbReference>
<dbReference type="InterPro" id="IPR050201">
    <property type="entry name" value="Bacterial_glucokinase"/>
</dbReference>
<dbReference type="Gene3D" id="3.40.367.20">
    <property type="match status" value="1"/>
</dbReference>
<keyword evidence="5" id="KW-1185">Reference proteome</keyword>
<dbReference type="CDD" id="cd24008">
    <property type="entry name" value="ASKHA_NBD_GLK"/>
    <property type="match status" value="1"/>
</dbReference>
<dbReference type="STRING" id="1312852.EG19_08050"/>
<dbReference type="GO" id="GO:0005829">
    <property type="term" value="C:cytosol"/>
    <property type="evidence" value="ECO:0007669"/>
    <property type="project" value="TreeGrafter"/>
</dbReference>
<dbReference type="PANTHER" id="PTHR47690">
    <property type="entry name" value="GLUCOKINASE"/>
    <property type="match status" value="1"/>
</dbReference>
<reference evidence="4 5" key="1">
    <citation type="submission" date="2014-04" db="EMBL/GenBank/DDBJ databases">
        <title>The Genome Sequence of Thermoanaerobaculum aquaticum MP-01, The First Cultivated Group 23 Acidobacterium.</title>
        <authorList>
            <person name="Stamps B.W."/>
            <person name="Losey N.A."/>
            <person name="Lawson P.A."/>
            <person name="Stevenson B.S."/>
        </authorList>
    </citation>
    <scope>NUCLEOTIDE SEQUENCE [LARGE SCALE GENOMIC DNA]</scope>
    <source>
        <strain evidence="4 5">MP-01</strain>
    </source>
</reference>
<organism evidence="4 5">
    <name type="scientific">Thermoanaerobaculum aquaticum</name>
    <dbReference type="NCBI Taxonomy" id="1312852"/>
    <lineage>
        <taxon>Bacteria</taxon>
        <taxon>Pseudomonadati</taxon>
        <taxon>Acidobacteriota</taxon>
        <taxon>Thermoanaerobaculia</taxon>
        <taxon>Thermoanaerobaculales</taxon>
        <taxon>Thermoanaerobaculaceae</taxon>
        <taxon>Thermoanaerobaculum</taxon>
    </lineage>
</organism>
<dbReference type="Pfam" id="PF02685">
    <property type="entry name" value="Glucokinase"/>
    <property type="match status" value="1"/>
</dbReference>
<sequence>MPSPPSTLLVGDVGGTKTVLALASVGPQGVELHRESVARLESPAFPHLRELVAHYLATQSGPRPQGACFGVPGPVLGGSCRTTNLPWELEPGELAASLGLEKVLLINDVAALAWALARPPLPSHRVLRPGSPMAGTPKLVAAVGTGLGAAVVAEGPEGPVVLPTEAGHCDFSPKTPEDWELAVWLRAQVGNVSYEHLVSGPGLSRLYRYLAGESPDPGFVQAPDPAAWVVHRADRDPTCDRAVRLGVRYLGSALGDLALVSLPLSGVFLAGSVASGLAPWLGSPQFSQAFQEKGAHQELLARVPVYLLEDPLAPLLGCAYAWLFGETASTAERP</sequence>
<name>A0A062XKI4_9BACT</name>
<gene>
    <name evidence="4" type="ORF">EG19_08050</name>
</gene>
<dbReference type="GO" id="GO:0005536">
    <property type="term" value="F:D-glucose binding"/>
    <property type="evidence" value="ECO:0007669"/>
    <property type="project" value="InterPro"/>
</dbReference>
<comment type="caution">
    <text evidence="4">The sequence shown here is derived from an EMBL/GenBank/DDBJ whole genome shotgun (WGS) entry which is preliminary data.</text>
</comment>
<dbReference type="GO" id="GO:0005524">
    <property type="term" value="F:ATP binding"/>
    <property type="evidence" value="ECO:0007669"/>
    <property type="project" value="InterPro"/>
</dbReference>
<evidence type="ECO:0000256" key="1">
    <source>
        <dbReference type="ARBA" id="ARBA00022679"/>
    </source>
</evidence>
<accession>A0A062XKI4</accession>
<dbReference type="RefSeq" id="WP_053335236.1">
    <property type="nucleotide sequence ID" value="NZ_JMFG01000035.1"/>
</dbReference>
<keyword evidence="2" id="KW-0418">Kinase</keyword>
<dbReference type="InterPro" id="IPR003836">
    <property type="entry name" value="Glucokinase"/>
</dbReference>
<keyword evidence="1" id="KW-0808">Transferase</keyword>
<dbReference type="Gene3D" id="3.30.420.40">
    <property type="match status" value="1"/>
</dbReference>
<evidence type="ECO:0000313" key="4">
    <source>
        <dbReference type="EMBL" id="KDA53057.1"/>
    </source>
</evidence>
<dbReference type="AlphaFoldDB" id="A0A062XKI4"/>
<dbReference type="GO" id="GO:0006096">
    <property type="term" value="P:glycolytic process"/>
    <property type="evidence" value="ECO:0007669"/>
    <property type="project" value="InterPro"/>
</dbReference>
<dbReference type="SUPFAM" id="SSF53067">
    <property type="entry name" value="Actin-like ATPase domain"/>
    <property type="match status" value="1"/>
</dbReference>
<proteinExistence type="inferred from homology"/>
<dbReference type="Proteomes" id="UP000027284">
    <property type="component" value="Unassembled WGS sequence"/>
</dbReference>
<dbReference type="GO" id="GO:0004340">
    <property type="term" value="F:glucokinase activity"/>
    <property type="evidence" value="ECO:0007669"/>
    <property type="project" value="InterPro"/>
</dbReference>
<evidence type="ECO:0000256" key="2">
    <source>
        <dbReference type="ARBA" id="ARBA00022777"/>
    </source>
</evidence>